<keyword evidence="2" id="KW-1185">Reference proteome</keyword>
<organism evidence="1 2">
    <name type="scientific">Lophiostoma macrostomum CBS 122681</name>
    <dbReference type="NCBI Taxonomy" id="1314788"/>
    <lineage>
        <taxon>Eukaryota</taxon>
        <taxon>Fungi</taxon>
        <taxon>Dikarya</taxon>
        <taxon>Ascomycota</taxon>
        <taxon>Pezizomycotina</taxon>
        <taxon>Dothideomycetes</taxon>
        <taxon>Pleosporomycetidae</taxon>
        <taxon>Pleosporales</taxon>
        <taxon>Lophiostomataceae</taxon>
        <taxon>Lophiostoma</taxon>
    </lineage>
</organism>
<evidence type="ECO:0000313" key="2">
    <source>
        <dbReference type="Proteomes" id="UP000799324"/>
    </source>
</evidence>
<reference evidence="1" key="1">
    <citation type="journal article" date="2020" name="Stud. Mycol.">
        <title>101 Dothideomycetes genomes: a test case for predicting lifestyles and emergence of pathogens.</title>
        <authorList>
            <person name="Haridas S."/>
            <person name="Albert R."/>
            <person name="Binder M."/>
            <person name="Bloem J."/>
            <person name="Labutti K."/>
            <person name="Salamov A."/>
            <person name="Andreopoulos B."/>
            <person name="Baker S."/>
            <person name="Barry K."/>
            <person name="Bills G."/>
            <person name="Bluhm B."/>
            <person name="Cannon C."/>
            <person name="Castanera R."/>
            <person name="Culley D."/>
            <person name="Daum C."/>
            <person name="Ezra D."/>
            <person name="Gonzalez J."/>
            <person name="Henrissat B."/>
            <person name="Kuo A."/>
            <person name="Liang C."/>
            <person name="Lipzen A."/>
            <person name="Lutzoni F."/>
            <person name="Magnuson J."/>
            <person name="Mondo S."/>
            <person name="Nolan M."/>
            <person name="Ohm R."/>
            <person name="Pangilinan J."/>
            <person name="Park H.-J."/>
            <person name="Ramirez L."/>
            <person name="Alfaro M."/>
            <person name="Sun H."/>
            <person name="Tritt A."/>
            <person name="Yoshinaga Y."/>
            <person name="Zwiers L.-H."/>
            <person name="Turgeon B."/>
            <person name="Goodwin S."/>
            <person name="Spatafora J."/>
            <person name="Crous P."/>
            <person name="Grigoriev I."/>
        </authorList>
    </citation>
    <scope>NUCLEOTIDE SEQUENCE</scope>
    <source>
        <strain evidence="1">CBS 122681</strain>
    </source>
</reference>
<protein>
    <submittedName>
        <fullName evidence="1">Uncharacterized protein</fullName>
    </submittedName>
</protein>
<evidence type="ECO:0000313" key="1">
    <source>
        <dbReference type="EMBL" id="KAF2652750.1"/>
    </source>
</evidence>
<gene>
    <name evidence="1" type="ORF">K491DRAFT_695271</name>
</gene>
<accession>A0A6A6SYX8</accession>
<proteinExistence type="predicted"/>
<name>A0A6A6SYX8_9PLEO</name>
<dbReference type="AlphaFoldDB" id="A0A6A6SYX8"/>
<dbReference type="Proteomes" id="UP000799324">
    <property type="component" value="Unassembled WGS sequence"/>
</dbReference>
<sequence>MSTVQRKRAAYERSLGSRATTWDRGVFEEPWFTTTAGLAGVTMAGGGAVVVSCWHETARSMAPGVVDLSPSSSQSFLYKLFGVR</sequence>
<dbReference type="EMBL" id="MU004394">
    <property type="protein sequence ID" value="KAF2652750.1"/>
    <property type="molecule type" value="Genomic_DNA"/>
</dbReference>